<feature type="region of interest" description="Disordered" evidence="1">
    <location>
        <begin position="293"/>
        <end position="330"/>
    </location>
</feature>
<gene>
    <name evidence="2" type="ORF">FALBO_7726</name>
</gene>
<evidence type="ECO:0000256" key="1">
    <source>
        <dbReference type="SAM" id="MobiDB-lite"/>
    </source>
</evidence>
<reference evidence="2 3" key="1">
    <citation type="submission" date="2020-01" db="EMBL/GenBank/DDBJ databases">
        <title>Identification and distribution of gene clusters putatively required for synthesis of sphingolipid metabolism inhibitors in phylogenetically diverse species of the filamentous fungus Fusarium.</title>
        <authorList>
            <person name="Kim H.-S."/>
            <person name="Busman M."/>
            <person name="Brown D.W."/>
            <person name="Divon H."/>
            <person name="Uhlig S."/>
            <person name="Proctor R.H."/>
        </authorList>
    </citation>
    <scope>NUCLEOTIDE SEQUENCE [LARGE SCALE GENOMIC DNA]</scope>
    <source>
        <strain evidence="2 3">NRRL 20459</strain>
    </source>
</reference>
<keyword evidence="3" id="KW-1185">Reference proteome</keyword>
<feature type="region of interest" description="Disordered" evidence="1">
    <location>
        <begin position="128"/>
        <end position="148"/>
    </location>
</feature>
<protein>
    <submittedName>
        <fullName evidence="2">Uncharacterized protein</fullName>
    </submittedName>
</protein>
<sequence>MSSPGDNAPDRDDHITPAFEALSINDPTQDSTAADAAPQPSGFAQSHPFQQRGWPKGFYATKPEDAERAALEHLRMRDEYLKSRGAKFASFTSVDEEGNIEVRAQQFPGPSNTSADRTRVKILVERNRPTHPPYDRDSRYLDRTNDTFTRPTPYKDTIKIFPREIELSRAADDMAWVPGQMLGEEDENAKAPISYSNTFIAPGARTDCRSSTSRGHHIVHTRQPGSGAGWGGYDEYYEWQANGRSIEKSWPQDRNLVDATEPLRFVGEDGSVQEVHYTPGEVEKIHNKTAKFKTLRQKFDMSGGRKEKDREPRGSGRGLTGPPVQEDGFW</sequence>
<name>A0A8H4LDA4_9HYPO</name>
<feature type="region of interest" description="Disordered" evidence="1">
    <location>
        <begin position="1"/>
        <end position="61"/>
    </location>
</feature>
<accession>A0A8H4LDA4</accession>
<dbReference type="EMBL" id="JAADYS010001036">
    <property type="protein sequence ID" value="KAF4465429.1"/>
    <property type="molecule type" value="Genomic_DNA"/>
</dbReference>
<evidence type="ECO:0000313" key="2">
    <source>
        <dbReference type="EMBL" id="KAF4465429.1"/>
    </source>
</evidence>
<feature type="compositionally biased region" description="Basic and acidic residues" evidence="1">
    <location>
        <begin position="128"/>
        <end position="145"/>
    </location>
</feature>
<comment type="caution">
    <text evidence="2">The sequence shown here is derived from an EMBL/GenBank/DDBJ whole genome shotgun (WGS) entry which is preliminary data.</text>
</comment>
<proteinExistence type="predicted"/>
<dbReference type="OrthoDB" id="4743586at2759"/>
<organism evidence="2 3">
    <name type="scientific">Fusarium albosuccineum</name>
    <dbReference type="NCBI Taxonomy" id="1237068"/>
    <lineage>
        <taxon>Eukaryota</taxon>
        <taxon>Fungi</taxon>
        <taxon>Dikarya</taxon>
        <taxon>Ascomycota</taxon>
        <taxon>Pezizomycotina</taxon>
        <taxon>Sordariomycetes</taxon>
        <taxon>Hypocreomycetidae</taxon>
        <taxon>Hypocreales</taxon>
        <taxon>Nectriaceae</taxon>
        <taxon>Fusarium</taxon>
        <taxon>Fusarium decemcellulare species complex</taxon>
    </lineage>
</organism>
<dbReference type="Proteomes" id="UP000554235">
    <property type="component" value="Unassembled WGS sequence"/>
</dbReference>
<dbReference type="AlphaFoldDB" id="A0A8H4LDA4"/>
<evidence type="ECO:0000313" key="3">
    <source>
        <dbReference type="Proteomes" id="UP000554235"/>
    </source>
</evidence>
<feature type="compositionally biased region" description="Basic and acidic residues" evidence="1">
    <location>
        <begin position="297"/>
        <end position="314"/>
    </location>
</feature>